<protein>
    <recommendedName>
        <fullName evidence="4">Outer membrane protein beta-barrel domain-containing protein</fullName>
    </recommendedName>
</protein>
<dbReference type="EMBL" id="JBHUOZ010000001">
    <property type="protein sequence ID" value="MFD2918996.1"/>
    <property type="molecule type" value="Genomic_DNA"/>
</dbReference>
<accession>A0ABW6A440</accession>
<feature type="signal peptide" evidence="1">
    <location>
        <begin position="1"/>
        <end position="22"/>
    </location>
</feature>
<gene>
    <name evidence="2" type="ORF">ACFS6H_04680</name>
</gene>
<dbReference type="RefSeq" id="WP_386095722.1">
    <property type="nucleotide sequence ID" value="NZ_JBHUOZ010000001.1"/>
</dbReference>
<feature type="chain" id="PRO_5045773198" description="Outer membrane protein beta-barrel domain-containing protein" evidence="1">
    <location>
        <begin position="23"/>
        <end position="178"/>
    </location>
</feature>
<keyword evidence="3" id="KW-1185">Reference proteome</keyword>
<dbReference type="Proteomes" id="UP001597511">
    <property type="component" value="Unassembled WGS sequence"/>
</dbReference>
<evidence type="ECO:0000313" key="3">
    <source>
        <dbReference type="Proteomes" id="UP001597511"/>
    </source>
</evidence>
<keyword evidence="1" id="KW-0732">Signal</keyword>
<dbReference type="Gene3D" id="2.40.160.20">
    <property type="match status" value="1"/>
</dbReference>
<dbReference type="SUPFAM" id="SSF56925">
    <property type="entry name" value="OMPA-like"/>
    <property type="match status" value="1"/>
</dbReference>
<name>A0ABW6A440_9BACT</name>
<dbReference type="InterPro" id="IPR011250">
    <property type="entry name" value="OMP/PagP_B-barrel"/>
</dbReference>
<evidence type="ECO:0000256" key="1">
    <source>
        <dbReference type="SAM" id="SignalP"/>
    </source>
</evidence>
<evidence type="ECO:0008006" key="4">
    <source>
        <dbReference type="Google" id="ProtNLM"/>
    </source>
</evidence>
<proteinExistence type="predicted"/>
<reference evidence="3" key="1">
    <citation type="journal article" date="2019" name="Int. J. Syst. Evol. Microbiol.">
        <title>The Global Catalogue of Microorganisms (GCM) 10K type strain sequencing project: providing services to taxonomists for standard genome sequencing and annotation.</title>
        <authorList>
            <consortium name="The Broad Institute Genomics Platform"/>
            <consortium name="The Broad Institute Genome Sequencing Center for Infectious Disease"/>
            <person name="Wu L."/>
            <person name="Ma J."/>
        </authorList>
    </citation>
    <scope>NUCLEOTIDE SEQUENCE [LARGE SCALE GENOMIC DNA]</scope>
    <source>
        <strain evidence="3">KCTC 23299</strain>
    </source>
</reference>
<evidence type="ECO:0000313" key="2">
    <source>
        <dbReference type="EMBL" id="MFD2918996.1"/>
    </source>
</evidence>
<organism evidence="2 3">
    <name type="scientific">Terrimonas rubra</name>
    <dbReference type="NCBI Taxonomy" id="1035890"/>
    <lineage>
        <taxon>Bacteria</taxon>
        <taxon>Pseudomonadati</taxon>
        <taxon>Bacteroidota</taxon>
        <taxon>Chitinophagia</taxon>
        <taxon>Chitinophagales</taxon>
        <taxon>Chitinophagaceae</taxon>
        <taxon>Terrimonas</taxon>
    </lineage>
</organism>
<sequence>MKKVFFLSAFVLALTAAGFSQSDYKSAIGIKFSSSYFERVGATYKFFVGEPHGIELNLGVRPNQDFGYLASSYNTTYLTFSAAYQYHFNIPVDGLRWYVGGGALGYNAFSSYDGPNKRDYKGFGVGLFPTGGVDYKFAKIPLNLSADIRPTFIIDGPTYWNSFDANVGVSARYTIGSR</sequence>
<comment type="caution">
    <text evidence="2">The sequence shown here is derived from an EMBL/GenBank/DDBJ whole genome shotgun (WGS) entry which is preliminary data.</text>
</comment>